<evidence type="ECO:0000313" key="2">
    <source>
        <dbReference type="EMBL" id="MBW0530954.1"/>
    </source>
</evidence>
<dbReference type="AlphaFoldDB" id="A0A9Q3F1A1"/>
<reference evidence="2" key="1">
    <citation type="submission" date="2021-03" db="EMBL/GenBank/DDBJ databases">
        <title>Draft genome sequence of rust myrtle Austropuccinia psidii MF-1, a brazilian biotype.</title>
        <authorList>
            <person name="Quecine M.C."/>
            <person name="Pachon D.M.R."/>
            <person name="Bonatelli M.L."/>
            <person name="Correr F.H."/>
            <person name="Franceschini L.M."/>
            <person name="Leite T.F."/>
            <person name="Margarido G.R.A."/>
            <person name="Almeida C.A."/>
            <person name="Ferrarezi J.A."/>
            <person name="Labate C.A."/>
        </authorList>
    </citation>
    <scope>NUCLEOTIDE SEQUENCE</scope>
    <source>
        <strain evidence="2">MF-1</strain>
    </source>
</reference>
<dbReference type="EMBL" id="AVOT02036456">
    <property type="protein sequence ID" value="MBW0530954.1"/>
    <property type="molecule type" value="Genomic_DNA"/>
</dbReference>
<evidence type="ECO:0000259" key="1">
    <source>
        <dbReference type="Pfam" id="PF07727"/>
    </source>
</evidence>
<accession>A0A9Q3F1A1</accession>
<keyword evidence="3" id="KW-1185">Reference proteome</keyword>
<name>A0A9Q3F1A1_9BASI</name>
<proteinExistence type="predicted"/>
<dbReference type="InterPro" id="IPR013103">
    <property type="entry name" value="RVT_2"/>
</dbReference>
<evidence type="ECO:0000313" key="3">
    <source>
        <dbReference type="Proteomes" id="UP000765509"/>
    </source>
</evidence>
<dbReference type="SUPFAM" id="SSF56672">
    <property type="entry name" value="DNA/RNA polymerases"/>
    <property type="match status" value="1"/>
</dbReference>
<dbReference type="Proteomes" id="UP000765509">
    <property type="component" value="Unassembled WGS sequence"/>
</dbReference>
<organism evidence="2 3">
    <name type="scientific">Austropuccinia psidii MF-1</name>
    <dbReference type="NCBI Taxonomy" id="1389203"/>
    <lineage>
        <taxon>Eukaryota</taxon>
        <taxon>Fungi</taxon>
        <taxon>Dikarya</taxon>
        <taxon>Basidiomycota</taxon>
        <taxon>Pucciniomycotina</taxon>
        <taxon>Pucciniomycetes</taxon>
        <taxon>Pucciniales</taxon>
        <taxon>Sphaerophragmiaceae</taxon>
        <taxon>Austropuccinia</taxon>
    </lineage>
</organism>
<dbReference type="OrthoDB" id="5080335at2759"/>
<comment type="caution">
    <text evidence="2">The sequence shown here is derived from an EMBL/GenBank/DDBJ whole genome shotgun (WGS) entry which is preliminary data.</text>
</comment>
<dbReference type="Pfam" id="PF07727">
    <property type="entry name" value="RVT_2"/>
    <property type="match status" value="1"/>
</dbReference>
<feature type="domain" description="Reverse transcriptase Ty1/copia-type" evidence="1">
    <location>
        <begin position="80"/>
        <end position="276"/>
    </location>
</feature>
<protein>
    <recommendedName>
        <fullName evidence="1">Reverse transcriptase Ty1/copia-type domain-containing protein</fullName>
    </recommendedName>
</protein>
<dbReference type="InterPro" id="IPR043502">
    <property type="entry name" value="DNA/RNA_pol_sf"/>
</dbReference>
<gene>
    <name evidence="2" type="ORF">O181_070669</name>
</gene>
<sequence>MKISNIINKVSMRMGEENTEEICNRQDNQIYVLPKRIDVNIPLNLKEAKAAPDWTKWEGAILRELDSFDDMTVWTPEPIYKARLVAKGFNQRFGVDCFETYAPTASLSSLQLLFAIAARRHWKIASIDISVAYHHSKLDEEIHVEAASEFRPHLRGKVMKLNKAMYGLKQAGRCWWLNLRNLMTEMGFQVEDLDQSLYFCKKGDLKIYVWMHVDDGVVFSNNEDALNDLRVDLEKHLKVKWENRVTKVVGIEINIDSRKITLKQEQFAKQTVDRFEKKRGMNLL</sequence>